<dbReference type="EMBL" id="BEYU01000011">
    <property type="protein sequence ID" value="GBG25130.1"/>
    <property type="molecule type" value="Genomic_DNA"/>
</dbReference>
<evidence type="ECO:0000256" key="4">
    <source>
        <dbReference type="ARBA" id="ARBA00023242"/>
    </source>
</evidence>
<dbReference type="GO" id="GO:0005634">
    <property type="term" value="C:nucleus"/>
    <property type="evidence" value="ECO:0007669"/>
    <property type="project" value="UniProtKB-SubCell"/>
</dbReference>
<proteinExistence type="inferred from homology"/>
<feature type="compositionally biased region" description="Basic residues" evidence="5">
    <location>
        <begin position="136"/>
        <end position="146"/>
    </location>
</feature>
<evidence type="ECO:0000256" key="1">
    <source>
        <dbReference type="ARBA" id="ARBA00004123"/>
    </source>
</evidence>
<dbReference type="GO" id="GO:0006397">
    <property type="term" value="P:mRNA processing"/>
    <property type="evidence" value="ECO:0007669"/>
    <property type="project" value="UniProtKB-KW"/>
</dbReference>
<sequence>MAGGEDEQKHDEREPDEPVKAAEDGEQKDAEKEVEEEQEDEDEKEAEEADSDDDGIELVLRAPEELGQLTDNPYAEDEAQEASGDAENGKGSEEDGAGKSKRAREGGEGNENGEDAEDDDEDRGEEEDGDEEKFKFSHGNKRKRFPKLPGRAGTINAENYTQYHAELGKRNTPFEVDLSQMVDKPWTRMNASLDDFFNFGFNEQSWKEYAARQVALRIHEIDKAKEAGNS</sequence>
<evidence type="ECO:0000259" key="6">
    <source>
        <dbReference type="Pfam" id="PF05182"/>
    </source>
</evidence>
<feature type="domain" description="Pre-mRNA polyadenylation factor Fip1" evidence="6">
    <location>
        <begin position="175"/>
        <end position="217"/>
    </location>
</feature>
<evidence type="ECO:0000256" key="5">
    <source>
        <dbReference type="SAM" id="MobiDB-lite"/>
    </source>
</evidence>
<feature type="compositionally biased region" description="Acidic residues" evidence="5">
    <location>
        <begin position="32"/>
        <end position="56"/>
    </location>
</feature>
<name>A0A2R5G296_9STRA</name>
<evidence type="ECO:0000313" key="7">
    <source>
        <dbReference type="EMBL" id="GBG25130.1"/>
    </source>
</evidence>
<dbReference type="Proteomes" id="UP000241890">
    <property type="component" value="Unassembled WGS sequence"/>
</dbReference>
<evidence type="ECO:0000256" key="2">
    <source>
        <dbReference type="ARBA" id="ARBA00007459"/>
    </source>
</evidence>
<evidence type="ECO:0000256" key="3">
    <source>
        <dbReference type="ARBA" id="ARBA00022664"/>
    </source>
</evidence>
<dbReference type="InParanoid" id="A0A2R5G296"/>
<evidence type="ECO:0000313" key="8">
    <source>
        <dbReference type="Proteomes" id="UP000241890"/>
    </source>
</evidence>
<dbReference type="InterPro" id="IPR007854">
    <property type="entry name" value="Fip1_dom"/>
</dbReference>
<keyword evidence="3" id="KW-0507">mRNA processing</keyword>
<keyword evidence="8" id="KW-1185">Reference proteome</keyword>
<protein>
    <submittedName>
        <fullName evidence="7">Pre-mRNA polyadenylation factor fip1</fullName>
    </submittedName>
</protein>
<comment type="caution">
    <text evidence="7">The sequence shown here is derived from an EMBL/GenBank/DDBJ whole genome shotgun (WGS) entry which is preliminary data.</text>
</comment>
<organism evidence="7 8">
    <name type="scientific">Hondaea fermentalgiana</name>
    <dbReference type="NCBI Taxonomy" id="2315210"/>
    <lineage>
        <taxon>Eukaryota</taxon>
        <taxon>Sar</taxon>
        <taxon>Stramenopiles</taxon>
        <taxon>Bigyra</taxon>
        <taxon>Labyrinthulomycetes</taxon>
        <taxon>Thraustochytrida</taxon>
        <taxon>Thraustochytriidae</taxon>
        <taxon>Hondaea</taxon>
    </lineage>
</organism>
<reference evidence="7 8" key="1">
    <citation type="submission" date="2017-12" db="EMBL/GenBank/DDBJ databases">
        <title>Sequencing, de novo assembly and annotation of complete genome of a new Thraustochytrid species, strain FCC1311.</title>
        <authorList>
            <person name="Sedici K."/>
            <person name="Godart F."/>
            <person name="Aiese Cigliano R."/>
            <person name="Sanseverino W."/>
            <person name="Barakat M."/>
            <person name="Ortet P."/>
            <person name="Marechal E."/>
            <person name="Cagnac O."/>
            <person name="Amato A."/>
        </authorList>
    </citation>
    <scope>NUCLEOTIDE SEQUENCE [LARGE SCALE GENOMIC DNA]</scope>
</reference>
<feature type="compositionally biased region" description="Basic and acidic residues" evidence="5">
    <location>
        <begin position="1"/>
        <end position="31"/>
    </location>
</feature>
<dbReference type="AlphaFoldDB" id="A0A2R5G296"/>
<accession>A0A2R5G296</accession>
<keyword evidence="4" id="KW-0539">Nucleus</keyword>
<gene>
    <name evidence="7" type="ORF">FCC1311_013472</name>
</gene>
<feature type="compositionally biased region" description="Basic and acidic residues" evidence="5">
    <location>
        <begin position="87"/>
        <end position="107"/>
    </location>
</feature>
<feature type="region of interest" description="Disordered" evidence="5">
    <location>
        <begin position="1"/>
        <end position="153"/>
    </location>
</feature>
<dbReference type="Pfam" id="PF05182">
    <property type="entry name" value="Fip1"/>
    <property type="match status" value="1"/>
</dbReference>
<comment type="subcellular location">
    <subcellularLocation>
        <location evidence="1">Nucleus</location>
    </subcellularLocation>
</comment>
<feature type="compositionally biased region" description="Acidic residues" evidence="5">
    <location>
        <begin position="111"/>
        <end position="131"/>
    </location>
</feature>
<comment type="similarity">
    <text evidence="2">Belongs to the FIP1 family.</text>
</comment>
<dbReference type="OrthoDB" id="1917198at2759"/>